<keyword evidence="11" id="KW-0812">Transmembrane</keyword>
<comment type="catalytic activity">
    <reaction evidence="10">
        <text>L-threonyl-[protein] + FAD = FMN-L-threonyl-[protein] + AMP + H(+)</text>
        <dbReference type="Rhea" id="RHEA:36847"/>
        <dbReference type="Rhea" id="RHEA-COMP:11060"/>
        <dbReference type="Rhea" id="RHEA-COMP:11061"/>
        <dbReference type="ChEBI" id="CHEBI:15378"/>
        <dbReference type="ChEBI" id="CHEBI:30013"/>
        <dbReference type="ChEBI" id="CHEBI:57692"/>
        <dbReference type="ChEBI" id="CHEBI:74257"/>
        <dbReference type="ChEBI" id="CHEBI:456215"/>
        <dbReference type="EC" id="2.7.1.180"/>
    </reaction>
</comment>
<keyword evidence="7" id="KW-0274">FAD</keyword>
<keyword evidence="6" id="KW-0479">Metal-binding</keyword>
<evidence type="ECO:0000256" key="7">
    <source>
        <dbReference type="ARBA" id="ARBA00022827"/>
    </source>
</evidence>
<keyword evidence="11" id="KW-1133">Transmembrane helix</keyword>
<comment type="cofactor">
    <cofactor evidence="1">
        <name>Mg(2+)</name>
        <dbReference type="ChEBI" id="CHEBI:18420"/>
    </cofactor>
</comment>
<dbReference type="PANTHER" id="PTHR30040:SF2">
    <property type="entry name" value="FAD:PROTEIN FMN TRANSFERASE"/>
    <property type="match status" value="1"/>
</dbReference>
<dbReference type="AlphaFoldDB" id="X1K459"/>
<dbReference type="InterPro" id="IPR003374">
    <property type="entry name" value="ApbE-like_sf"/>
</dbReference>
<dbReference type="SUPFAM" id="SSF143631">
    <property type="entry name" value="ApbE-like"/>
    <property type="match status" value="1"/>
</dbReference>
<evidence type="ECO:0000256" key="1">
    <source>
        <dbReference type="ARBA" id="ARBA00001946"/>
    </source>
</evidence>
<dbReference type="Pfam" id="PF02424">
    <property type="entry name" value="ApbE"/>
    <property type="match status" value="1"/>
</dbReference>
<evidence type="ECO:0000256" key="3">
    <source>
        <dbReference type="ARBA" id="ARBA00016337"/>
    </source>
</evidence>
<keyword evidence="4" id="KW-0285">Flavoprotein</keyword>
<name>X1K459_9ZZZZ</name>
<dbReference type="GO" id="GO:0016740">
    <property type="term" value="F:transferase activity"/>
    <property type="evidence" value="ECO:0007669"/>
    <property type="project" value="UniProtKB-KW"/>
</dbReference>
<protein>
    <recommendedName>
        <fullName evidence="3">FAD:protein FMN transferase</fullName>
        <ecNumber evidence="2">2.7.1.180</ecNumber>
    </recommendedName>
    <alternativeName>
        <fullName evidence="9">Flavin transferase</fullName>
    </alternativeName>
</protein>
<evidence type="ECO:0000256" key="5">
    <source>
        <dbReference type="ARBA" id="ARBA00022679"/>
    </source>
</evidence>
<proteinExistence type="predicted"/>
<keyword evidence="11" id="KW-0472">Membrane</keyword>
<dbReference type="GO" id="GO:0046872">
    <property type="term" value="F:metal ion binding"/>
    <property type="evidence" value="ECO:0007669"/>
    <property type="project" value="UniProtKB-KW"/>
</dbReference>
<evidence type="ECO:0000256" key="9">
    <source>
        <dbReference type="ARBA" id="ARBA00031306"/>
    </source>
</evidence>
<dbReference type="PANTHER" id="PTHR30040">
    <property type="entry name" value="THIAMINE BIOSYNTHESIS LIPOPROTEIN APBE"/>
    <property type="match status" value="1"/>
</dbReference>
<evidence type="ECO:0000256" key="2">
    <source>
        <dbReference type="ARBA" id="ARBA00011955"/>
    </source>
</evidence>
<evidence type="ECO:0000256" key="4">
    <source>
        <dbReference type="ARBA" id="ARBA00022630"/>
    </source>
</evidence>
<dbReference type="EC" id="2.7.1.180" evidence="2"/>
<organism evidence="12">
    <name type="scientific">marine sediment metagenome</name>
    <dbReference type="NCBI Taxonomy" id="412755"/>
    <lineage>
        <taxon>unclassified sequences</taxon>
        <taxon>metagenomes</taxon>
        <taxon>ecological metagenomes</taxon>
    </lineage>
</organism>
<sequence length="223" mass="24451">DKIIIEENRIYFKEEGMKITLGGIAKGYAVDEALEVIKGMGIKYALVDAGGDISTLGSKPRGELWSIALVNPDDTSQSLATFRIHDRAVATSGNYERYFDPEKKAGHIMDPRTGYSASGCISVTIIAENCTQADILATAVFVMGPENGIELVESLDDVKCFIVDADRIIYRSSGLSEYLVGYIEPPTEKEISPILIGLLAALATGLLLWLSLFIERWARKRGW</sequence>
<feature type="non-terminal residue" evidence="12">
    <location>
        <position position="1"/>
    </location>
</feature>
<comment type="caution">
    <text evidence="12">The sequence shown here is derived from an EMBL/GenBank/DDBJ whole genome shotgun (WGS) entry which is preliminary data.</text>
</comment>
<gene>
    <name evidence="12" type="ORF">S03H2_56558</name>
</gene>
<keyword evidence="8" id="KW-0460">Magnesium</keyword>
<dbReference type="Gene3D" id="3.10.520.10">
    <property type="entry name" value="ApbE-like domains"/>
    <property type="match status" value="1"/>
</dbReference>
<dbReference type="InterPro" id="IPR024932">
    <property type="entry name" value="ApbE"/>
</dbReference>
<reference evidence="12" key="1">
    <citation type="journal article" date="2014" name="Front. Microbiol.">
        <title>High frequency of phylogenetically diverse reductive dehalogenase-homologous genes in deep subseafloor sedimentary metagenomes.</title>
        <authorList>
            <person name="Kawai M."/>
            <person name="Futagami T."/>
            <person name="Toyoda A."/>
            <person name="Takaki Y."/>
            <person name="Nishi S."/>
            <person name="Hori S."/>
            <person name="Arai W."/>
            <person name="Tsubouchi T."/>
            <person name="Morono Y."/>
            <person name="Uchiyama I."/>
            <person name="Ito T."/>
            <person name="Fujiyama A."/>
            <person name="Inagaki F."/>
            <person name="Takami H."/>
        </authorList>
    </citation>
    <scope>NUCLEOTIDE SEQUENCE</scope>
    <source>
        <strain evidence="12">Expedition CK06-06</strain>
    </source>
</reference>
<evidence type="ECO:0000256" key="6">
    <source>
        <dbReference type="ARBA" id="ARBA00022723"/>
    </source>
</evidence>
<evidence type="ECO:0000256" key="10">
    <source>
        <dbReference type="ARBA" id="ARBA00048540"/>
    </source>
</evidence>
<feature type="transmembrane region" description="Helical" evidence="11">
    <location>
        <begin position="194"/>
        <end position="214"/>
    </location>
</feature>
<keyword evidence="5" id="KW-0808">Transferase</keyword>
<evidence type="ECO:0000256" key="8">
    <source>
        <dbReference type="ARBA" id="ARBA00022842"/>
    </source>
</evidence>
<accession>X1K459</accession>
<evidence type="ECO:0000256" key="11">
    <source>
        <dbReference type="SAM" id="Phobius"/>
    </source>
</evidence>
<dbReference type="EMBL" id="BARU01036188">
    <property type="protein sequence ID" value="GAH88440.1"/>
    <property type="molecule type" value="Genomic_DNA"/>
</dbReference>
<evidence type="ECO:0000313" key="12">
    <source>
        <dbReference type="EMBL" id="GAH88440.1"/>
    </source>
</evidence>